<dbReference type="Pfam" id="PF02797">
    <property type="entry name" value="Chal_sti_synt_C"/>
    <property type="match status" value="1"/>
</dbReference>
<dbReference type="InterPro" id="IPR016039">
    <property type="entry name" value="Thiolase-like"/>
</dbReference>
<dbReference type="Gene3D" id="3.40.47.10">
    <property type="match status" value="2"/>
</dbReference>
<dbReference type="RefSeq" id="WP_059061007.1">
    <property type="nucleotide sequence ID" value="NZ_LN879502.1"/>
</dbReference>
<dbReference type="InParanoid" id="A0A0U5ERS3"/>
<protein>
    <submittedName>
        <fullName evidence="3">3-oxoacyl-ACP synthase</fullName>
    </submittedName>
</protein>
<keyword evidence="1" id="KW-1133">Transmembrane helix</keyword>
<proteinExistence type="predicted"/>
<keyword evidence="1" id="KW-0812">Transmembrane</keyword>
<dbReference type="AlphaFoldDB" id="A0A0U5ERS3"/>
<dbReference type="SUPFAM" id="SSF53901">
    <property type="entry name" value="Thiolase-like"/>
    <property type="match status" value="1"/>
</dbReference>
<evidence type="ECO:0000313" key="4">
    <source>
        <dbReference type="Proteomes" id="UP000069902"/>
    </source>
</evidence>
<evidence type="ECO:0000256" key="1">
    <source>
        <dbReference type="SAM" id="Phobius"/>
    </source>
</evidence>
<dbReference type="GO" id="GO:0016746">
    <property type="term" value="F:acyltransferase activity"/>
    <property type="evidence" value="ECO:0007669"/>
    <property type="project" value="UniProtKB-KW"/>
</dbReference>
<name>A0A0U5ERS3_9BACT</name>
<gene>
    <name evidence="3" type="ORF">PNK_1263</name>
</gene>
<keyword evidence="1" id="KW-0472">Membrane</keyword>
<dbReference type="EMBL" id="LN879502">
    <property type="protein sequence ID" value="CUI16880.1"/>
    <property type="molecule type" value="Genomic_DNA"/>
</dbReference>
<dbReference type="KEGG" id="pnl:PNK_1263"/>
<dbReference type="PANTHER" id="PTHR34069">
    <property type="entry name" value="3-OXOACYL-[ACYL-CARRIER-PROTEIN] SYNTHASE 3"/>
    <property type="match status" value="1"/>
</dbReference>
<dbReference type="GO" id="GO:0044550">
    <property type="term" value="P:secondary metabolite biosynthetic process"/>
    <property type="evidence" value="ECO:0007669"/>
    <property type="project" value="TreeGrafter"/>
</dbReference>
<dbReference type="Proteomes" id="UP000069902">
    <property type="component" value="Chromosome cPNK"/>
</dbReference>
<sequence length="387" mass="42717">MSESIHHTNISSIATFIPECKTSTDELIDKFKDCLSEELQMTLNRLGVLNRYSIIKNFPDYLSGKIERQLIDSTTSMATKAILKCLEKSKQGSKDLGLLIAITNTANRPLPCMAFEIVSELGDLIPHDINIINMQNQGCAVLLKAIELASCYLVANPDKTVMIVGSESHTGYIHSIPKKPYYGLHELKKLPDANIKLQETMEVISFFLFGDGAFAMLLDNQGYQNHSGFSSIAHLTNIEAFDAELLTLNEGGILQPTIPNFPHYYMNEKVPSKGAAYSKKVLASLIQNKREISSPNDAQMFFIHTGSKKILDAICRTIAVDQNSDQTKWSYEILKEYGNLSSCSIGFMLSDYLESRKHTTSSLAGLLTGLIISFGVGFSASAGLVHL</sequence>
<evidence type="ECO:0000259" key="2">
    <source>
        <dbReference type="Pfam" id="PF02797"/>
    </source>
</evidence>
<feature type="domain" description="Chalcone/stilbene synthase C-terminal" evidence="2">
    <location>
        <begin position="270"/>
        <end position="382"/>
    </location>
</feature>
<dbReference type="InterPro" id="IPR012328">
    <property type="entry name" value="Chalcone/stilbene_synt_C"/>
</dbReference>
<keyword evidence="4" id="KW-1185">Reference proteome</keyword>
<dbReference type="PATRIC" id="fig|389348.3.peg.1409"/>
<dbReference type="PANTHER" id="PTHR34069:SF2">
    <property type="entry name" value="BETA-KETOACYL-[ACYL-CARRIER-PROTEIN] SYNTHASE III"/>
    <property type="match status" value="1"/>
</dbReference>
<feature type="transmembrane region" description="Helical" evidence="1">
    <location>
        <begin position="363"/>
        <end position="385"/>
    </location>
</feature>
<organism evidence="3 4">
    <name type="scientific">Candidatus Protochlamydia naegleriophila</name>
    <dbReference type="NCBI Taxonomy" id="389348"/>
    <lineage>
        <taxon>Bacteria</taxon>
        <taxon>Pseudomonadati</taxon>
        <taxon>Chlamydiota</taxon>
        <taxon>Chlamydiia</taxon>
        <taxon>Parachlamydiales</taxon>
        <taxon>Parachlamydiaceae</taxon>
        <taxon>Candidatus Protochlamydia</taxon>
    </lineage>
</organism>
<evidence type="ECO:0000313" key="3">
    <source>
        <dbReference type="EMBL" id="CUI16880.1"/>
    </source>
</evidence>
<dbReference type="STRING" id="389348.PNK_1263"/>
<accession>A0A0U5ERS3</accession>
<reference evidence="4" key="1">
    <citation type="submission" date="2015-09" db="EMBL/GenBank/DDBJ databases">
        <authorList>
            <person name="Bertelli C."/>
        </authorList>
    </citation>
    <scope>NUCLEOTIDE SEQUENCE [LARGE SCALE GENOMIC DNA]</scope>
    <source>
        <strain evidence="4">KNic</strain>
    </source>
</reference>